<name>A0A165F6T6_EXIGL</name>
<evidence type="ECO:0000313" key="3">
    <source>
        <dbReference type="Proteomes" id="UP000077266"/>
    </source>
</evidence>
<proteinExistence type="predicted"/>
<evidence type="ECO:0000313" key="2">
    <source>
        <dbReference type="EMBL" id="KZV88484.1"/>
    </source>
</evidence>
<keyword evidence="3" id="KW-1185">Reference proteome</keyword>
<protein>
    <submittedName>
        <fullName evidence="2">Uncharacterized protein</fullName>
    </submittedName>
</protein>
<sequence>MILCSDRCTGGTQGHGVVDVGKTSRHTESTREMPRCAFPRIRLLVLPRQREAKHGTDSRF</sequence>
<gene>
    <name evidence="2" type="ORF">EXIGLDRAFT_174921</name>
    <name evidence="1" type="ORF">EXIGLDRAFT_495640</name>
</gene>
<accession>A0A165F6T6</accession>
<dbReference type="AlphaFoldDB" id="A0A165F6T6"/>
<dbReference type="EMBL" id="KV426099">
    <property type="protein sequence ID" value="KZV88484.1"/>
    <property type="molecule type" value="Genomic_DNA"/>
</dbReference>
<dbReference type="Proteomes" id="UP000077266">
    <property type="component" value="Unassembled WGS sequence"/>
</dbReference>
<reference evidence="2 3" key="1">
    <citation type="journal article" date="2016" name="Mol. Biol. Evol.">
        <title>Comparative Genomics of Early-Diverging Mushroom-Forming Fungi Provides Insights into the Origins of Lignocellulose Decay Capabilities.</title>
        <authorList>
            <person name="Nagy L.G."/>
            <person name="Riley R."/>
            <person name="Tritt A."/>
            <person name="Adam C."/>
            <person name="Daum C."/>
            <person name="Floudas D."/>
            <person name="Sun H."/>
            <person name="Yadav J.S."/>
            <person name="Pangilinan J."/>
            <person name="Larsson K.H."/>
            <person name="Matsuura K."/>
            <person name="Barry K."/>
            <person name="Labutti K."/>
            <person name="Kuo R."/>
            <person name="Ohm R.A."/>
            <person name="Bhattacharya S.S."/>
            <person name="Shirouzu T."/>
            <person name="Yoshinaga Y."/>
            <person name="Martin F.M."/>
            <person name="Grigoriev I.V."/>
            <person name="Hibbett D.S."/>
        </authorList>
    </citation>
    <scope>NUCLEOTIDE SEQUENCE [LARGE SCALE GENOMIC DNA]</scope>
    <source>
        <strain evidence="2 3">HHB12029</strain>
    </source>
</reference>
<organism evidence="2 3">
    <name type="scientific">Exidia glandulosa HHB12029</name>
    <dbReference type="NCBI Taxonomy" id="1314781"/>
    <lineage>
        <taxon>Eukaryota</taxon>
        <taxon>Fungi</taxon>
        <taxon>Dikarya</taxon>
        <taxon>Basidiomycota</taxon>
        <taxon>Agaricomycotina</taxon>
        <taxon>Agaricomycetes</taxon>
        <taxon>Auriculariales</taxon>
        <taxon>Exidiaceae</taxon>
        <taxon>Exidia</taxon>
    </lineage>
</organism>
<evidence type="ECO:0000313" key="1">
    <source>
        <dbReference type="EMBL" id="KZV78896.1"/>
    </source>
</evidence>
<dbReference type="EMBL" id="KV426730">
    <property type="protein sequence ID" value="KZV78896.1"/>
    <property type="molecule type" value="Genomic_DNA"/>
</dbReference>